<evidence type="ECO:0000313" key="1">
    <source>
        <dbReference type="EMBL" id="CAF4234275.1"/>
    </source>
</evidence>
<dbReference type="AlphaFoldDB" id="A0A820DMJ1"/>
<dbReference type="EMBL" id="CAJOAX010028273">
    <property type="protein sequence ID" value="CAF4234275.1"/>
    <property type="molecule type" value="Genomic_DNA"/>
</dbReference>
<comment type="caution">
    <text evidence="1">The sequence shown here is derived from an EMBL/GenBank/DDBJ whole genome shotgun (WGS) entry which is preliminary data.</text>
</comment>
<dbReference type="SUPFAM" id="SSF51197">
    <property type="entry name" value="Clavaminate synthase-like"/>
    <property type="match status" value="1"/>
</dbReference>
<name>A0A820DMJ1_9BILA</name>
<feature type="non-terminal residue" evidence="1">
    <location>
        <position position="1"/>
    </location>
</feature>
<reference evidence="1" key="1">
    <citation type="submission" date="2021-02" db="EMBL/GenBank/DDBJ databases">
        <authorList>
            <person name="Nowell W R."/>
        </authorList>
    </citation>
    <scope>NUCLEOTIDE SEQUENCE</scope>
</reference>
<dbReference type="Gene3D" id="2.60.120.330">
    <property type="entry name" value="B-lactam Antibiotic, Isopenicillin N Synthase, Chain"/>
    <property type="match status" value="1"/>
</dbReference>
<gene>
    <name evidence="1" type="ORF">OTI717_LOCUS39853</name>
</gene>
<organism evidence="1 2">
    <name type="scientific">Rotaria sordida</name>
    <dbReference type="NCBI Taxonomy" id="392033"/>
    <lineage>
        <taxon>Eukaryota</taxon>
        <taxon>Metazoa</taxon>
        <taxon>Spiralia</taxon>
        <taxon>Gnathifera</taxon>
        <taxon>Rotifera</taxon>
        <taxon>Eurotatoria</taxon>
        <taxon>Bdelloidea</taxon>
        <taxon>Philodinida</taxon>
        <taxon>Philodinidae</taxon>
        <taxon>Rotaria</taxon>
    </lineage>
</organism>
<dbReference type="Proteomes" id="UP000663823">
    <property type="component" value="Unassembled WGS sequence"/>
</dbReference>
<accession>A0A820DMJ1</accession>
<proteinExistence type="predicted"/>
<protein>
    <submittedName>
        <fullName evidence="1">Uncharacterized protein</fullName>
    </submittedName>
</protein>
<evidence type="ECO:0000313" key="2">
    <source>
        <dbReference type="Proteomes" id="UP000663823"/>
    </source>
</evidence>
<dbReference type="InterPro" id="IPR027443">
    <property type="entry name" value="IPNS-like_sf"/>
</dbReference>
<sequence length="89" mass="10376">LRATPHRVINRSGRDRYSIAFFWDPQLDFIIDTRDLGTRWCPADKEPNYKPQTYGQHLKNLLSNNYAELYKTIDGASNEDSDNLKKNST</sequence>